<keyword evidence="3" id="KW-0540">Nuclease</keyword>
<evidence type="ECO:0000256" key="6">
    <source>
        <dbReference type="ARBA" id="ARBA00022801"/>
    </source>
</evidence>
<keyword evidence="9" id="KW-1185">Reference proteome</keyword>
<evidence type="ECO:0000313" key="8">
    <source>
        <dbReference type="EnsemblMetazoa" id="SMAR012661-PA"/>
    </source>
</evidence>
<dbReference type="GO" id="GO:0005739">
    <property type="term" value="C:mitochondrion"/>
    <property type="evidence" value="ECO:0007669"/>
    <property type="project" value="TreeGrafter"/>
</dbReference>
<sequence>MKNLGLIKILLERQKVTAERKLFLIAPYHTERWLRQYQINSSWFRTMIWGRRVTSAKYNEIMQHLDMREFILVIRCHVTIWLKPDKMRSLIHEATMKDYLIDDAKNKTHVILGFRDEKWIILDCGEGSYGQILRFFGTIETELIMKNLGLIKILLERQKVTAERKLFLIAPYHTERWLRQYQINSSWFRTMIWGRRVTSAKYNEIMQHLDMREFILVIRCHVTIWLKPDKMRSLIHEATMKDYLIDDAKNKTHGLIILGKIGYRNWIYPAFCFKPLGCLCIRASVQGTESTVRSRLFEGQMPIV</sequence>
<keyword evidence="5" id="KW-0255">Endonuclease</keyword>
<dbReference type="STRING" id="126957.T1JFP7"/>
<dbReference type="GO" id="GO:0046872">
    <property type="term" value="F:metal ion binding"/>
    <property type="evidence" value="ECO:0007669"/>
    <property type="project" value="UniProtKB-KW"/>
</dbReference>
<dbReference type="AlphaFoldDB" id="T1JFP7"/>
<dbReference type="PANTHER" id="PTHR12553">
    <property type="entry name" value="ZINC PHOSPHODIESTERASE ELAC PROTEIN 2"/>
    <property type="match status" value="1"/>
</dbReference>
<protein>
    <submittedName>
        <fullName evidence="8">Uncharacterized protein</fullName>
    </submittedName>
</protein>
<comment type="cofactor">
    <cofactor evidence="1">
        <name>Zn(2+)</name>
        <dbReference type="ChEBI" id="CHEBI:29105"/>
    </cofactor>
</comment>
<keyword evidence="6" id="KW-0378">Hydrolase</keyword>
<evidence type="ECO:0000256" key="7">
    <source>
        <dbReference type="ARBA" id="ARBA00022833"/>
    </source>
</evidence>
<evidence type="ECO:0000256" key="2">
    <source>
        <dbReference type="ARBA" id="ARBA00022694"/>
    </source>
</evidence>
<dbReference type="Proteomes" id="UP000014500">
    <property type="component" value="Unassembled WGS sequence"/>
</dbReference>
<name>T1JFP7_STRMM</name>
<dbReference type="EMBL" id="AFFK01023775">
    <property type="status" value="NOT_ANNOTATED_CDS"/>
    <property type="molecule type" value="Genomic_DNA"/>
</dbReference>
<proteinExistence type="predicted"/>
<keyword evidence="2" id="KW-0819">tRNA processing</keyword>
<dbReference type="InterPro" id="IPR047151">
    <property type="entry name" value="RNZ2-like"/>
</dbReference>
<dbReference type="GO" id="GO:1990180">
    <property type="term" value="P:mitochondrial tRNA 3'-end processing"/>
    <property type="evidence" value="ECO:0007669"/>
    <property type="project" value="TreeGrafter"/>
</dbReference>
<dbReference type="PANTHER" id="PTHR12553:SF49">
    <property type="entry name" value="ZINC PHOSPHODIESTERASE ELAC PROTEIN 2"/>
    <property type="match status" value="1"/>
</dbReference>
<evidence type="ECO:0000256" key="3">
    <source>
        <dbReference type="ARBA" id="ARBA00022722"/>
    </source>
</evidence>
<dbReference type="eggNOG" id="KOG2121">
    <property type="taxonomic scope" value="Eukaryota"/>
</dbReference>
<reference evidence="9" key="1">
    <citation type="submission" date="2011-05" db="EMBL/GenBank/DDBJ databases">
        <authorList>
            <person name="Richards S.R."/>
            <person name="Qu J."/>
            <person name="Jiang H."/>
            <person name="Jhangiani S.N."/>
            <person name="Agravi P."/>
            <person name="Goodspeed R."/>
            <person name="Gross S."/>
            <person name="Mandapat C."/>
            <person name="Jackson L."/>
            <person name="Mathew T."/>
            <person name="Pu L."/>
            <person name="Thornton R."/>
            <person name="Saada N."/>
            <person name="Wilczek-Boney K.B."/>
            <person name="Lee S."/>
            <person name="Kovar C."/>
            <person name="Wu Y."/>
            <person name="Scherer S.E."/>
            <person name="Worley K.C."/>
            <person name="Muzny D.M."/>
            <person name="Gibbs R."/>
        </authorList>
    </citation>
    <scope>NUCLEOTIDE SEQUENCE</scope>
    <source>
        <strain evidence="9">Brora</strain>
    </source>
</reference>
<accession>T1JFP7</accession>
<keyword evidence="7" id="KW-0862">Zinc</keyword>
<reference evidence="8" key="2">
    <citation type="submission" date="2015-02" db="UniProtKB">
        <authorList>
            <consortium name="EnsemblMetazoa"/>
        </authorList>
    </citation>
    <scope>IDENTIFICATION</scope>
</reference>
<evidence type="ECO:0000313" key="9">
    <source>
        <dbReference type="Proteomes" id="UP000014500"/>
    </source>
</evidence>
<dbReference type="EnsemblMetazoa" id="SMAR012661-RA">
    <property type="protein sequence ID" value="SMAR012661-PA"/>
    <property type="gene ID" value="SMAR012661"/>
</dbReference>
<evidence type="ECO:0000256" key="5">
    <source>
        <dbReference type="ARBA" id="ARBA00022759"/>
    </source>
</evidence>
<evidence type="ECO:0000256" key="1">
    <source>
        <dbReference type="ARBA" id="ARBA00001947"/>
    </source>
</evidence>
<evidence type="ECO:0000256" key="4">
    <source>
        <dbReference type="ARBA" id="ARBA00022723"/>
    </source>
</evidence>
<dbReference type="GO" id="GO:0042781">
    <property type="term" value="F:3'-tRNA processing endoribonuclease activity"/>
    <property type="evidence" value="ECO:0007669"/>
    <property type="project" value="InterPro"/>
</dbReference>
<dbReference type="HOGENOM" id="CLU_916221_0_0_1"/>
<organism evidence="8 9">
    <name type="scientific">Strigamia maritima</name>
    <name type="common">European centipede</name>
    <name type="synonym">Geophilus maritimus</name>
    <dbReference type="NCBI Taxonomy" id="126957"/>
    <lineage>
        <taxon>Eukaryota</taxon>
        <taxon>Metazoa</taxon>
        <taxon>Ecdysozoa</taxon>
        <taxon>Arthropoda</taxon>
        <taxon>Myriapoda</taxon>
        <taxon>Chilopoda</taxon>
        <taxon>Pleurostigmophora</taxon>
        <taxon>Geophilomorpha</taxon>
        <taxon>Linotaeniidae</taxon>
        <taxon>Strigamia</taxon>
    </lineage>
</organism>
<keyword evidence="4" id="KW-0479">Metal-binding</keyword>